<keyword evidence="3" id="KW-1185">Reference proteome</keyword>
<dbReference type="Gene3D" id="3.40.630.30">
    <property type="match status" value="1"/>
</dbReference>
<dbReference type="PROSITE" id="PS51186">
    <property type="entry name" value="GNAT"/>
    <property type="match status" value="1"/>
</dbReference>
<dbReference type="OrthoDB" id="2744543at2759"/>
<dbReference type="AlphaFoldDB" id="A0A165NKL6"/>
<evidence type="ECO:0000259" key="1">
    <source>
        <dbReference type="PROSITE" id="PS51186"/>
    </source>
</evidence>
<organism evidence="2 3">
    <name type="scientific">Daedalea quercina L-15889</name>
    <dbReference type="NCBI Taxonomy" id="1314783"/>
    <lineage>
        <taxon>Eukaryota</taxon>
        <taxon>Fungi</taxon>
        <taxon>Dikarya</taxon>
        <taxon>Basidiomycota</taxon>
        <taxon>Agaricomycotina</taxon>
        <taxon>Agaricomycetes</taxon>
        <taxon>Polyporales</taxon>
        <taxon>Fomitopsis</taxon>
    </lineage>
</organism>
<sequence>MSILVLLSKRINSISQSLARRYSVLGAASSLTAPHSDRVGVMPPDPQSIVMTHDVEEFSARDGTRQPLLGVDRQPSTSYVRGEPWKDIDVEPMRYVDIPKILNTFVCAFANDPLYDYIEDSLKESKSRRGTRFYFQWWGRLASMTYAGQAYTVDNGEAVMFMRPPGRKRGLVERVLERISMAMATLGVSAEQQRRIEERYSKSKAAVEEAFGDRLDHMFQMAGLATHPDKQGRGYGKALMTLANAKADQLGVASYIKTSAGNVAFYESCGYVVVGRFTLGDDNPNWTRPPVALFILLRDSSAVAA</sequence>
<evidence type="ECO:0000313" key="2">
    <source>
        <dbReference type="EMBL" id="KZT67083.1"/>
    </source>
</evidence>
<dbReference type="PANTHER" id="PTHR42791:SF1">
    <property type="entry name" value="N-ACETYLTRANSFERASE DOMAIN-CONTAINING PROTEIN"/>
    <property type="match status" value="1"/>
</dbReference>
<dbReference type="CDD" id="cd04301">
    <property type="entry name" value="NAT_SF"/>
    <property type="match status" value="1"/>
</dbReference>
<proteinExistence type="predicted"/>
<evidence type="ECO:0000313" key="3">
    <source>
        <dbReference type="Proteomes" id="UP000076727"/>
    </source>
</evidence>
<accession>A0A165NKL6</accession>
<dbReference type="Pfam" id="PF13508">
    <property type="entry name" value="Acetyltransf_7"/>
    <property type="match status" value="1"/>
</dbReference>
<dbReference type="InterPro" id="IPR052523">
    <property type="entry name" value="Trichothecene_AcTrans"/>
</dbReference>
<dbReference type="PANTHER" id="PTHR42791">
    <property type="entry name" value="GNAT FAMILY ACETYLTRANSFERASE"/>
    <property type="match status" value="1"/>
</dbReference>
<dbReference type="GO" id="GO:0016747">
    <property type="term" value="F:acyltransferase activity, transferring groups other than amino-acyl groups"/>
    <property type="evidence" value="ECO:0007669"/>
    <property type="project" value="InterPro"/>
</dbReference>
<dbReference type="STRING" id="1314783.A0A165NKL6"/>
<dbReference type="Proteomes" id="UP000076727">
    <property type="component" value="Unassembled WGS sequence"/>
</dbReference>
<dbReference type="EMBL" id="KV429080">
    <property type="protein sequence ID" value="KZT67083.1"/>
    <property type="molecule type" value="Genomic_DNA"/>
</dbReference>
<dbReference type="InterPro" id="IPR016181">
    <property type="entry name" value="Acyl_CoA_acyltransferase"/>
</dbReference>
<name>A0A165NKL6_9APHY</name>
<dbReference type="SUPFAM" id="SSF55729">
    <property type="entry name" value="Acyl-CoA N-acyltransferases (Nat)"/>
    <property type="match status" value="1"/>
</dbReference>
<gene>
    <name evidence="2" type="ORF">DAEQUDRAFT_729494</name>
</gene>
<feature type="domain" description="N-acetyltransferase" evidence="1">
    <location>
        <begin position="215"/>
        <end position="298"/>
    </location>
</feature>
<reference evidence="2 3" key="1">
    <citation type="journal article" date="2016" name="Mol. Biol. Evol.">
        <title>Comparative Genomics of Early-Diverging Mushroom-Forming Fungi Provides Insights into the Origins of Lignocellulose Decay Capabilities.</title>
        <authorList>
            <person name="Nagy L.G."/>
            <person name="Riley R."/>
            <person name="Tritt A."/>
            <person name="Adam C."/>
            <person name="Daum C."/>
            <person name="Floudas D."/>
            <person name="Sun H."/>
            <person name="Yadav J.S."/>
            <person name="Pangilinan J."/>
            <person name="Larsson K.H."/>
            <person name="Matsuura K."/>
            <person name="Barry K."/>
            <person name="Labutti K."/>
            <person name="Kuo R."/>
            <person name="Ohm R.A."/>
            <person name="Bhattacharya S.S."/>
            <person name="Shirouzu T."/>
            <person name="Yoshinaga Y."/>
            <person name="Martin F.M."/>
            <person name="Grigoriev I.V."/>
            <person name="Hibbett D.S."/>
        </authorList>
    </citation>
    <scope>NUCLEOTIDE SEQUENCE [LARGE SCALE GENOMIC DNA]</scope>
    <source>
        <strain evidence="2 3">L-15889</strain>
    </source>
</reference>
<protein>
    <recommendedName>
        <fullName evidence="1">N-acetyltransferase domain-containing protein</fullName>
    </recommendedName>
</protein>
<dbReference type="InterPro" id="IPR000182">
    <property type="entry name" value="GNAT_dom"/>
</dbReference>